<dbReference type="OrthoDB" id="10069740at2759"/>
<feature type="non-terminal residue" evidence="1">
    <location>
        <position position="1"/>
    </location>
</feature>
<comment type="caution">
    <text evidence="1">The sequence shown here is derived from an EMBL/GenBank/DDBJ whole genome shotgun (WGS) entry which is preliminary data.</text>
</comment>
<evidence type="ECO:0008006" key="4">
    <source>
        <dbReference type="Google" id="ProtNLM"/>
    </source>
</evidence>
<evidence type="ECO:0000313" key="2">
    <source>
        <dbReference type="EMBL" id="CAF4268191.1"/>
    </source>
</evidence>
<evidence type="ECO:0000313" key="1">
    <source>
        <dbReference type="EMBL" id="CAF1523327.1"/>
    </source>
</evidence>
<dbReference type="InterPro" id="IPR036465">
    <property type="entry name" value="vWFA_dom_sf"/>
</dbReference>
<dbReference type="AlphaFoldDB" id="A0A815UJ77"/>
<sequence length="111" mass="12585">MQLQANQQTEHVELDRTLRLQSFTPLEGQLDGITQAPIHQDRIQLLSGILEQIKAEILSRSIRNGTRHRKLFILVTDGSIDLGDDSVTASDEFKRRDIVLIIIAMAKPLDR</sequence>
<organism evidence="1 3">
    <name type="scientific">Adineta steineri</name>
    <dbReference type="NCBI Taxonomy" id="433720"/>
    <lineage>
        <taxon>Eukaryota</taxon>
        <taxon>Metazoa</taxon>
        <taxon>Spiralia</taxon>
        <taxon>Gnathifera</taxon>
        <taxon>Rotifera</taxon>
        <taxon>Eurotatoria</taxon>
        <taxon>Bdelloidea</taxon>
        <taxon>Adinetida</taxon>
        <taxon>Adinetidae</taxon>
        <taxon>Adineta</taxon>
    </lineage>
</organism>
<protein>
    <recommendedName>
        <fullName evidence="4">VWFA domain-containing protein</fullName>
    </recommendedName>
</protein>
<name>A0A815UJ77_9BILA</name>
<dbReference type="EMBL" id="CAJNON010003342">
    <property type="protein sequence ID" value="CAF1523327.1"/>
    <property type="molecule type" value="Genomic_DNA"/>
</dbReference>
<accession>A0A815UJ77</accession>
<evidence type="ECO:0000313" key="3">
    <source>
        <dbReference type="Proteomes" id="UP000663891"/>
    </source>
</evidence>
<dbReference type="SUPFAM" id="SSF53300">
    <property type="entry name" value="vWA-like"/>
    <property type="match status" value="1"/>
</dbReference>
<dbReference type="Proteomes" id="UP000663881">
    <property type="component" value="Unassembled WGS sequence"/>
</dbReference>
<gene>
    <name evidence="2" type="ORF">OKA104_LOCUS44513</name>
    <name evidence="1" type="ORF">VCS650_LOCUS43378</name>
</gene>
<reference evidence="1" key="1">
    <citation type="submission" date="2021-02" db="EMBL/GenBank/DDBJ databases">
        <authorList>
            <person name="Nowell W R."/>
        </authorList>
    </citation>
    <scope>NUCLEOTIDE SEQUENCE</scope>
</reference>
<dbReference type="EMBL" id="CAJOAY010013643">
    <property type="protein sequence ID" value="CAF4268191.1"/>
    <property type="molecule type" value="Genomic_DNA"/>
</dbReference>
<proteinExistence type="predicted"/>
<dbReference type="Proteomes" id="UP000663891">
    <property type="component" value="Unassembled WGS sequence"/>
</dbReference>